<comment type="subcellular location">
    <subcellularLocation>
        <location evidence="1">Membrane</location>
    </subcellularLocation>
</comment>
<dbReference type="InterPro" id="IPR051310">
    <property type="entry name" value="MCP_chemotaxis"/>
</dbReference>
<dbReference type="InterPro" id="IPR009050">
    <property type="entry name" value="Globin-like_sf"/>
</dbReference>
<keyword evidence="8" id="KW-1185">Reference proteome</keyword>
<evidence type="ECO:0000313" key="8">
    <source>
        <dbReference type="Proteomes" id="UP000553706"/>
    </source>
</evidence>
<dbReference type="RefSeq" id="WP_246344201.1">
    <property type="nucleotide sequence ID" value="NZ_JACHFJ010000012.1"/>
</dbReference>
<sequence length="502" mass="53189">MSNPKSLSDRLNFLNLGPQAQARLRGMKSVVMSALPGALDTFYAKMRSVPETAKFFPNEALMRHAKGKQHGHWDLITDGQLDERYAQAVTHVGEVHARIGLEPRWYIGGYTMVLERLIGALIAARWPKSRFGRPTTATALTEEIATLVRVTFLDMDMAISVYLDACETRRREAEEQAHAAAQGIIAAMDAAATALAKGDLTHRVGDNIPPQYAQLRTSFNDALEKLSRTMVELQATSHAIDTSIDDIAAAADDMSRRTEGQAASLEQSTAALNELTAAVRQTAEGAAQVSNAVKASNAGAAESHNVVTEAGSAMGQIEGSSREIGKIIGLIDEIAFQTNLLALNAGVEAARAGDAGRGFAVVASEVRALAQRSADAAKAIKTLISTSSAQVEQGVDLVRRSGQSLKGIGSNITEIDELVSGIAGNARSQSAGLAQVNEAVAQMSHAVQQNAAMVEETNASIHSLRGEIVSFNRAIAAFKLAQAPASRQSPPAAIGEFRELVS</sequence>
<dbReference type="InterPro" id="IPR004090">
    <property type="entry name" value="Chemotax_Me-accpt_rcpt"/>
</dbReference>
<dbReference type="PANTHER" id="PTHR43531">
    <property type="entry name" value="PROTEIN ICFG"/>
    <property type="match status" value="1"/>
</dbReference>
<dbReference type="EMBL" id="JACHFJ010000012">
    <property type="protein sequence ID" value="MBB5374074.1"/>
    <property type="molecule type" value="Genomic_DNA"/>
</dbReference>
<dbReference type="SUPFAM" id="SSF46458">
    <property type="entry name" value="Globin-like"/>
    <property type="match status" value="1"/>
</dbReference>
<feature type="domain" description="Methyl-accepting transducer" evidence="5">
    <location>
        <begin position="236"/>
        <end position="465"/>
    </location>
</feature>
<dbReference type="GO" id="GO:0007165">
    <property type="term" value="P:signal transduction"/>
    <property type="evidence" value="ECO:0007669"/>
    <property type="project" value="UniProtKB-KW"/>
</dbReference>
<feature type="domain" description="HAMP" evidence="6">
    <location>
        <begin position="185"/>
        <end position="231"/>
    </location>
</feature>
<name>A0A840VEA9_9PROT</name>
<comment type="similarity">
    <text evidence="3">Belongs to the methyl-accepting chemotaxis (MCP) protein family.</text>
</comment>
<dbReference type="InterPro" id="IPR012292">
    <property type="entry name" value="Globin/Proto"/>
</dbReference>
<evidence type="ECO:0000256" key="2">
    <source>
        <dbReference type="ARBA" id="ARBA00022500"/>
    </source>
</evidence>
<dbReference type="GO" id="GO:0016020">
    <property type="term" value="C:membrane"/>
    <property type="evidence" value="ECO:0007669"/>
    <property type="project" value="UniProtKB-SubCell"/>
</dbReference>
<reference evidence="7 8" key="1">
    <citation type="submission" date="2020-08" db="EMBL/GenBank/DDBJ databases">
        <title>Genomic Encyclopedia of Type Strains, Phase IV (KMG-IV): sequencing the most valuable type-strain genomes for metagenomic binning, comparative biology and taxonomic classification.</title>
        <authorList>
            <person name="Goeker M."/>
        </authorList>
    </citation>
    <scope>NUCLEOTIDE SEQUENCE [LARGE SCALE GENOMIC DNA]</scope>
    <source>
        <strain evidence="7 8">DSM 27026</strain>
    </source>
</reference>
<proteinExistence type="inferred from homology"/>
<dbReference type="GO" id="GO:0019825">
    <property type="term" value="F:oxygen binding"/>
    <property type="evidence" value="ECO:0007669"/>
    <property type="project" value="InterPro"/>
</dbReference>
<accession>A0A840VEA9</accession>
<dbReference type="InterPro" id="IPR003660">
    <property type="entry name" value="HAMP_dom"/>
</dbReference>
<dbReference type="Pfam" id="PF11563">
    <property type="entry name" value="Protoglobin"/>
    <property type="match status" value="1"/>
</dbReference>
<organism evidence="7 8">
    <name type="scientific">Acidocella aromatica</name>
    <dbReference type="NCBI Taxonomy" id="1303579"/>
    <lineage>
        <taxon>Bacteria</taxon>
        <taxon>Pseudomonadati</taxon>
        <taxon>Pseudomonadota</taxon>
        <taxon>Alphaproteobacteria</taxon>
        <taxon>Acetobacterales</taxon>
        <taxon>Acidocellaceae</taxon>
        <taxon>Acidocella</taxon>
    </lineage>
</organism>
<dbReference type="InterPro" id="IPR039379">
    <property type="entry name" value="Protoglobin_sensor_dom"/>
</dbReference>
<evidence type="ECO:0000256" key="3">
    <source>
        <dbReference type="ARBA" id="ARBA00029447"/>
    </source>
</evidence>
<evidence type="ECO:0000256" key="4">
    <source>
        <dbReference type="PROSITE-ProRule" id="PRU00284"/>
    </source>
</evidence>
<dbReference type="InterPro" id="IPR044398">
    <property type="entry name" value="Globin-sensor_dom"/>
</dbReference>
<dbReference type="Gene3D" id="1.10.287.950">
    <property type="entry name" value="Methyl-accepting chemotaxis protein"/>
    <property type="match status" value="1"/>
</dbReference>
<dbReference type="Pfam" id="PF00015">
    <property type="entry name" value="MCPsignal"/>
    <property type="match status" value="1"/>
</dbReference>
<dbReference type="PROSITE" id="PS50111">
    <property type="entry name" value="CHEMOTAXIS_TRANSDUC_2"/>
    <property type="match status" value="1"/>
</dbReference>
<comment type="caution">
    <text evidence="7">The sequence shown here is derived from an EMBL/GenBank/DDBJ whole genome shotgun (WGS) entry which is preliminary data.</text>
</comment>
<dbReference type="SMART" id="SM00283">
    <property type="entry name" value="MA"/>
    <property type="match status" value="1"/>
</dbReference>
<dbReference type="SUPFAM" id="SSF58104">
    <property type="entry name" value="Methyl-accepting chemotaxis protein (MCP) signaling domain"/>
    <property type="match status" value="1"/>
</dbReference>
<dbReference type="CDD" id="cd11386">
    <property type="entry name" value="MCP_signal"/>
    <property type="match status" value="1"/>
</dbReference>
<dbReference type="GO" id="GO:0020037">
    <property type="term" value="F:heme binding"/>
    <property type="evidence" value="ECO:0007669"/>
    <property type="project" value="InterPro"/>
</dbReference>
<evidence type="ECO:0000259" key="6">
    <source>
        <dbReference type="PROSITE" id="PS50885"/>
    </source>
</evidence>
<keyword evidence="2" id="KW-0145">Chemotaxis</keyword>
<keyword evidence="4" id="KW-0807">Transducer</keyword>
<dbReference type="GO" id="GO:0004888">
    <property type="term" value="F:transmembrane signaling receptor activity"/>
    <property type="evidence" value="ECO:0007669"/>
    <property type="project" value="InterPro"/>
</dbReference>
<dbReference type="PANTHER" id="PTHR43531:SF11">
    <property type="entry name" value="METHYL-ACCEPTING CHEMOTAXIS PROTEIN 3"/>
    <property type="match status" value="1"/>
</dbReference>
<dbReference type="PRINTS" id="PR00260">
    <property type="entry name" value="CHEMTRNSDUCR"/>
</dbReference>
<dbReference type="AlphaFoldDB" id="A0A840VEA9"/>
<dbReference type="CDD" id="cd01068">
    <property type="entry name" value="globin_sensor"/>
    <property type="match status" value="1"/>
</dbReference>
<dbReference type="Gene3D" id="1.10.490.10">
    <property type="entry name" value="Globins"/>
    <property type="match status" value="1"/>
</dbReference>
<dbReference type="FunFam" id="1.10.287.950:FF:000001">
    <property type="entry name" value="Methyl-accepting chemotaxis sensory transducer"/>
    <property type="match status" value="1"/>
</dbReference>
<evidence type="ECO:0000313" key="7">
    <source>
        <dbReference type="EMBL" id="MBB5374074.1"/>
    </source>
</evidence>
<protein>
    <submittedName>
        <fullName evidence="7">Methyl-accepting chemotaxis protein</fullName>
    </submittedName>
</protein>
<evidence type="ECO:0000259" key="5">
    <source>
        <dbReference type="PROSITE" id="PS50111"/>
    </source>
</evidence>
<dbReference type="Proteomes" id="UP000553706">
    <property type="component" value="Unassembled WGS sequence"/>
</dbReference>
<dbReference type="PROSITE" id="PS50885">
    <property type="entry name" value="HAMP"/>
    <property type="match status" value="1"/>
</dbReference>
<dbReference type="GO" id="GO:0006935">
    <property type="term" value="P:chemotaxis"/>
    <property type="evidence" value="ECO:0007669"/>
    <property type="project" value="UniProtKB-KW"/>
</dbReference>
<evidence type="ECO:0000256" key="1">
    <source>
        <dbReference type="ARBA" id="ARBA00004370"/>
    </source>
</evidence>
<dbReference type="InterPro" id="IPR004089">
    <property type="entry name" value="MCPsignal_dom"/>
</dbReference>
<gene>
    <name evidence="7" type="ORF">HNP71_002344</name>
</gene>